<reference evidence="1" key="2">
    <citation type="submission" date="2013-06" db="EMBL/GenBank/DDBJ databases">
        <title>Draft genome sequence of Clostridium hylemonae (DSM 15053).</title>
        <authorList>
            <person name="Sudarsanam P."/>
            <person name="Ley R."/>
            <person name="Guruge J."/>
            <person name="Turnbaugh P.J."/>
            <person name="Mahowald M."/>
            <person name="Liep D."/>
            <person name="Gordon J."/>
        </authorList>
    </citation>
    <scope>NUCLEOTIDE SEQUENCE</scope>
    <source>
        <strain evidence="1">DSM 15053</strain>
    </source>
</reference>
<gene>
    <name evidence="1" type="ORF">CLOHYLEM_05258</name>
</gene>
<dbReference type="Proteomes" id="UP000004893">
    <property type="component" value="Unassembled WGS sequence"/>
</dbReference>
<comment type="caution">
    <text evidence="1">The sequence shown here is derived from an EMBL/GenBank/DDBJ whole genome shotgun (WGS) entry which is preliminary data.</text>
</comment>
<dbReference type="STRING" id="553973.CLOHYLEM_05258"/>
<sequence length="53" mass="6066">MAASMWLTFGCCSKSLKLRIAYLHGIMGLRKYKMLNETNMNMERLANKGVNIL</sequence>
<evidence type="ECO:0000313" key="1">
    <source>
        <dbReference type="EMBL" id="EEG74595.1"/>
    </source>
</evidence>
<reference evidence="1" key="1">
    <citation type="submission" date="2009-02" db="EMBL/GenBank/DDBJ databases">
        <authorList>
            <person name="Fulton L."/>
            <person name="Clifton S."/>
            <person name="Fulton B."/>
            <person name="Xu J."/>
            <person name="Minx P."/>
            <person name="Pepin K.H."/>
            <person name="Johnson M."/>
            <person name="Bhonagiri V."/>
            <person name="Nash W.E."/>
            <person name="Mardis E.R."/>
            <person name="Wilson R.K."/>
        </authorList>
    </citation>
    <scope>NUCLEOTIDE SEQUENCE [LARGE SCALE GENOMIC DNA]</scope>
    <source>
        <strain evidence="1">DSM 15053</strain>
    </source>
</reference>
<evidence type="ECO:0000313" key="2">
    <source>
        <dbReference type="Proteomes" id="UP000004893"/>
    </source>
</evidence>
<organism evidence="1 2">
    <name type="scientific">[Clostridium] hylemonae DSM 15053</name>
    <dbReference type="NCBI Taxonomy" id="553973"/>
    <lineage>
        <taxon>Bacteria</taxon>
        <taxon>Bacillati</taxon>
        <taxon>Bacillota</taxon>
        <taxon>Clostridia</taxon>
        <taxon>Lachnospirales</taxon>
        <taxon>Lachnospiraceae</taxon>
    </lineage>
</organism>
<dbReference type="AlphaFoldDB" id="C0BZL7"/>
<dbReference type="EMBL" id="ABYI02000019">
    <property type="protein sequence ID" value="EEG74595.1"/>
    <property type="molecule type" value="Genomic_DNA"/>
</dbReference>
<protein>
    <submittedName>
        <fullName evidence="1">Uncharacterized protein</fullName>
    </submittedName>
</protein>
<keyword evidence="2" id="KW-1185">Reference proteome</keyword>
<name>C0BZL7_9FIRM</name>
<accession>C0BZL7</accession>
<dbReference type="HOGENOM" id="CLU_3060165_0_0_9"/>
<proteinExistence type="predicted"/>